<dbReference type="AlphaFoldDB" id="A0A0A9HA62"/>
<evidence type="ECO:0000313" key="1">
    <source>
        <dbReference type="EMBL" id="JAE34070.1"/>
    </source>
</evidence>
<dbReference type="EMBL" id="GBRH01163826">
    <property type="protein sequence ID" value="JAE34070.1"/>
    <property type="molecule type" value="Transcribed_RNA"/>
</dbReference>
<accession>A0A0A9HA62</accession>
<reference evidence="1" key="1">
    <citation type="submission" date="2014-09" db="EMBL/GenBank/DDBJ databases">
        <authorList>
            <person name="Magalhaes I.L.F."/>
            <person name="Oliveira U."/>
            <person name="Santos F.R."/>
            <person name="Vidigal T.H.D.A."/>
            <person name="Brescovit A.D."/>
            <person name="Santos A.J."/>
        </authorList>
    </citation>
    <scope>NUCLEOTIDE SEQUENCE</scope>
    <source>
        <tissue evidence="1">Shoot tissue taken approximately 20 cm above the soil surface</tissue>
    </source>
</reference>
<organism evidence="1">
    <name type="scientific">Arundo donax</name>
    <name type="common">Giant reed</name>
    <name type="synonym">Donax arundinaceus</name>
    <dbReference type="NCBI Taxonomy" id="35708"/>
    <lineage>
        <taxon>Eukaryota</taxon>
        <taxon>Viridiplantae</taxon>
        <taxon>Streptophyta</taxon>
        <taxon>Embryophyta</taxon>
        <taxon>Tracheophyta</taxon>
        <taxon>Spermatophyta</taxon>
        <taxon>Magnoliopsida</taxon>
        <taxon>Liliopsida</taxon>
        <taxon>Poales</taxon>
        <taxon>Poaceae</taxon>
        <taxon>PACMAD clade</taxon>
        <taxon>Arundinoideae</taxon>
        <taxon>Arundineae</taxon>
        <taxon>Arundo</taxon>
    </lineage>
</organism>
<protein>
    <submittedName>
        <fullName evidence="1">Uncharacterized protein</fullName>
    </submittedName>
</protein>
<name>A0A0A9HA62_ARUDO</name>
<reference evidence="1" key="2">
    <citation type="journal article" date="2015" name="Data Brief">
        <title>Shoot transcriptome of the giant reed, Arundo donax.</title>
        <authorList>
            <person name="Barrero R.A."/>
            <person name="Guerrero F.D."/>
            <person name="Moolhuijzen P."/>
            <person name="Goolsby J.A."/>
            <person name="Tidwell J."/>
            <person name="Bellgard S.E."/>
            <person name="Bellgard M.I."/>
        </authorList>
    </citation>
    <scope>NUCLEOTIDE SEQUENCE</scope>
    <source>
        <tissue evidence="1">Shoot tissue taken approximately 20 cm above the soil surface</tissue>
    </source>
</reference>
<proteinExistence type="predicted"/>
<sequence length="58" mass="6550">MHWHSPENSFSNAVISFSMLSKQNSLASSEEHRFLAVLSQFLNLSQMSTFFGPGMSRL</sequence>